<proteinExistence type="predicted"/>
<keyword evidence="3 5" id="KW-0012">Acyltransferase</keyword>
<dbReference type="EMBL" id="DXGI01000251">
    <property type="protein sequence ID" value="HIW78829.1"/>
    <property type="molecule type" value="Genomic_DNA"/>
</dbReference>
<keyword evidence="2" id="KW-0808">Transferase</keyword>
<dbReference type="InterPro" id="IPR002123">
    <property type="entry name" value="Plipid/glycerol_acylTrfase"/>
</dbReference>
<dbReference type="AlphaFoldDB" id="A0A9D1R058"/>
<evidence type="ECO:0000256" key="2">
    <source>
        <dbReference type="ARBA" id="ARBA00022679"/>
    </source>
</evidence>
<comment type="pathway">
    <text evidence="1">Lipid metabolism.</text>
</comment>
<gene>
    <name evidence="5" type="ORF">H9874_06765</name>
</gene>
<reference evidence="5" key="2">
    <citation type="submission" date="2021-04" db="EMBL/GenBank/DDBJ databases">
        <authorList>
            <person name="Gilroy R."/>
        </authorList>
    </citation>
    <scope>NUCLEOTIDE SEQUENCE</scope>
    <source>
        <strain evidence="5">ChiSxjej5B17-1746</strain>
    </source>
</reference>
<comment type="caution">
    <text evidence="5">The sequence shown here is derived from an EMBL/GenBank/DDBJ whole genome shotgun (WGS) entry which is preliminary data.</text>
</comment>
<organism evidence="5 6">
    <name type="scientific">Candidatus Bilophila faecipullorum</name>
    <dbReference type="NCBI Taxonomy" id="2838482"/>
    <lineage>
        <taxon>Bacteria</taxon>
        <taxon>Pseudomonadati</taxon>
        <taxon>Thermodesulfobacteriota</taxon>
        <taxon>Desulfovibrionia</taxon>
        <taxon>Desulfovibrionales</taxon>
        <taxon>Desulfovibrionaceae</taxon>
        <taxon>Bilophila</taxon>
    </lineage>
</organism>
<accession>A0A9D1R058</accession>
<sequence length="269" mass="29605">MTTAPYLFQADRYLSPNHAPSWLGRASASLGFYGPLIWIVVKSGIKAMQHVYDGEAWARSSEETAAALEAVGCRIEASGLEHFRSLEGPCVFIGNHMSTLETFVLPSMIQPWKEVTFVVKESLLKYPFFGSVLASRDPIVVGRSNPRADLVTVLEGGEARLAAGRSIIVFPQSTRTPVFDPAHFNTIGIKLAKRAGVPVIPIALKTDAWGNGQLLKDFGPVDVRKTIHFEFGEPMRIEGAGKAEHQRITDFIIDRLGSWNRELEEGKGK</sequence>
<dbReference type="SUPFAM" id="SSF69593">
    <property type="entry name" value="Glycerol-3-phosphate (1)-acyltransferase"/>
    <property type="match status" value="1"/>
</dbReference>
<dbReference type="GO" id="GO:0006654">
    <property type="term" value="P:phosphatidic acid biosynthetic process"/>
    <property type="evidence" value="ECO:0007669"/>
    <property type="project" value="TreeGrafter"/>
</dbReference>
<reference evidence="5" key="1">
    <citation type="journal article" date="2021" name="PeerJ">
        <title>Extensive microbial diversity within the chicken gut microbiome revealed by metagenomics and culture.</title>
        <authorList>
            <person name="Gilroy R."/>
            <person name="Ravi A."/>
            <person name="Getino M."/>
            <person name="Pursley I."/>
            <person name="Horton D.L."/>
            <person name="Alikhan N.F."/>
            <person name="Baker D."/>
            <person name="Gharbi K."/>
            <person name="Hall N."/>
            <person name="Watson M."/>
            <person name="Adriaenssens E.M."/>
            <person name="Foster-Nyarko E."/>
            <person name="Jarju S."/>
            <person name="Secka A."/>
            <person name="Antonio M."/>
            <person name="Oren A."/>
            <person name="Chaudhuri R.R."/>
            <person name="La Ragione R."/>
            <person name="Hildebrand F."/>
            <person name="Pallen M.J."/>
        </authorList>
    </citation>
    <scope>NUCLEOTIDE SEQUENCE</scope>
    <source>
        <strain evidence="5">ChiSxjej5B17-1746</strain>
    </source>
</reference>
<protein>
    <submittedName>
        <fullName evidence="5">1-acyl-sn-glycerol-3-phosphate acyltransferase</fullName>
    </submittedName>
</protein>
<evidence type="ECO:0000259" key="4">
    <source>
        <dbReference type="SMART" id="SM00563"/>
    </source>
</evidence>
<evidence type="ECO:0000256" key="3">
    <source>
        <dbReference type="ARBA" id="ARBA00023315"/>
    </source>
</evidence>
<name>A0A9D1R058_9BACT</name>
<evidence type="ECO:0000256" key="1">
    <source>
        <dbReference type="ARBA" id="ARBA00005189"/>
    </source>
</evidence>
<dbReference type="SMART" id="SM00563">
    <property type="entry name" value="PlsC"/>
    <property type="match status" value="1"/>
</dbReference>
<dbReference type="Pfam" id="PF01553">
    <property type="entry name" value="Acyltransferase"/>
    <property type="match status" value="1"/>
</dbReference>
<dbReference type="PANTHER" id="PTHR10434:SF40">
    <property type="entry name" value="1-ACYL-SN-GLYCEROL-3-PHOSPHATE ACYLTRANSFERASE"/>
    <property type="match status" value="1"/>
</dbReference>
<feature type="domain" description="Phospholipid/glycerol acyltransferase" evidence="4">
    <location>
        <begin position="90"/>
        <end position="207"/>
    </location>
</feature>
<dbReference type="PANTHER" id="PTHR10434">
    <property type="entry name" value="1-ACYL-SN-GLYCEROL-3-PHOSPHATE ACYLTRANSFERASE"/>
    <property type="match status" value="1"/>
</dbReference>
<dbReference type="CDD" id="cd07989">
    <property type="entry name" value="LPLAT_AGPAT-like"/>
    <property type="match status" value="1"/>
</dbReference>
<evidence type="ECO:0000313" key="5">
    <source>
        <dbReference type="EMBL" id="HIW78829.1"/>
    </source>
</evidence>
<evidence type="ECO:0000313" key="6">
    <source>
        <dbReference type="Proteomes" id="UP000824264"/>
    </source>
</evidence>
<dbReference type="Proteomes" id="UP000824264">
    <property type="component" value="Unassembled WGS sequence"/>
</dbReference>
<dbReference type="GO" id="GO:0003841">
    <property type="term" value="F:1-acylglycerol-3-phosphate O-acyltransferase activity"/>
    <property type="evidence" value="ECO:0007669"/>
    <property type="project" value="TreeGrafter"/>
</dbReference>